<dbReference type="InterPro" id="IPR005702">
    <property type="entry name" value="Wzc-like_C"/>
</dbReference>
<dbReference type="PANTHER" id="PTHR32309:SF13">
    <property type="entry name" value="FERRIC ENTEROBACTIN TRANSPORT PROTEIN FEPE"/>
    <property type="match status" value="1"/>
</dbReference>
<evidence type="ECO:0000256" key="2">
    <source>
        <dbReference type="ARBA" id="ARBA00007316"/>
    </source>
</evidence>
<evidence type="ECO:0000256" key="11">
    <source>
        <dbReference type="ARBA" id="ARBA00023169"/>
    </source>
</evidence>
<dbReference type="RefSeq" id="WP_322809408.1">
    <property type="nucleotide sequence ID" value="NZ_JAVBVO010000004.1"/>
</dbReference>
<gene>
    <name evidence="15" type="ORF">RAK27_13940</name>
</gene>
<dbReference type="FunFam" id="3.40.50.300:FF:000527">
    <property type="entry name" value="Tyrosine-protein kinase etk"/>
    <property type="match status" value="1"/>
</dbReference>
<keyword evidence="6" id="KW-0547">Nucleotide-binding</keyword>
<evidence type="ECO:0000256" key="10">
    <source>
        <dbReference type="ARBA" id="ARBA00023137"/>
    </source>
</evidence>
<dbReference type="GO" id="GO:0000271">
    <property type="term" value="P:polysaccharide biosynthetic process"/>
    <property type="evidence" value="ECO:0007669"/>
    <property type="project" value="UniProtKB-KW"/>
</dbReference>
<comment type="caution">
    <text evidence="15">The sequence shown here is derived from an EMBL/GenBank/DDBJ whole genome shotgun (WGS) entry which is preliminary data.</text>
</comment>
<keyword evidence="8" id="KW-0067">ATP-binding</keyword>
<evidence type="ECO:0000256" key="5">
    <source>
        <dbReference type="ARBA" id="ARBA00022679"/>
    </source>
</evidence>
<evidence type="ECO:0000256" key="1">
    <source>
        <dbReference type="ARBA" id="ARBA00005132"/>
    </source>
</evidence>
<comment type="catalytic activity">
    <reaction evidence="13">
        <text>L-tyrosyl-[protein] + ATP = O-phospho-L-tyrosyl-[protein] + ADP + H(+)</text>
        <dbReference type="Rhea" id="RHEA:10596"/>
        <dbReference type="Rhea" id="RHEA-COMP:10136"/>
        <dbReference type="Rhea" id="RHEA-COMP:20101"/>
        <dbReference type="ChEBI" id="CHEBI:15378"/>
        <dbReference type="ChEBI" id="CHEBI:30616"/>
        <dbReference type="ChEBI" id="CHEBI:46858"/>
        <dbReference type="ChEBI" id="CHEBI:61978"/>
        <dbReference type="ChEBI" id="CHEBI:456216"/>
        <dbReference type="EC" id="2.7.10.2"/>
    </reaction>
</comment>
<evidence type="ECO:0000313" key="16">
    <source>
        <dbReference type="Proteomes" id="UP001290462"/>
    </source>
</evidence>
<comment type="similarity">
    <text evidence="2">Belongs to the CpsD/CapB family.</text>
</comment>
<reference evidence="15" key="1">
    <citation type="submission" date="2023-08" db="EMBL/GenBank/DDBJ databases">
        <title>Genomic characterization of piscicolin 126 produced by Carnobacterium maltaromaticum CM22 strain isolated from salmon (Salmo salar).</title>
        <authorList>
            <person name="Gonzalez-Gragera E."/>
            <person name="Garcia-Lopez J.D."/>
            <person name="Teso-Perez C."/>
            <person name="Gimenez-Hernandez I."/>
            <person name="Peralta-Sanchez J.M."/>
            <person name="Valdivia E."/>
            <person name="Montalban-Lopez M."/>
            <person name="Martin-Platero A.M."/>
            <person name="Banos A."/>
            <person name="Martinez-Bueno M."/>
        </authorList>
    </citation>
    <scope>NUCLEOTIDE SEQUENCE</scope>
    <source>
        <strain evidence="15">CM22</strain>
    </source>
</reference>
<feature type="domain" description="AAA" evidence="14">
    <location>
        <begin position="52"/>
        <end position="186"/>
    </location>
</feature>
<dbReference type="InterPro" id="IPR025669">
    <property type="entry name" value="AAA_dom"/>
</dbReference>
<dbReference type="Pfam" id="PF13614">
    <property type="entry name" value="AAA_31"/>
    <property type="match status" value="1"/>
</dbReference>
<dbReference type="GO" id="GO:0004715">
    <property type="term" value="F:non-membrane spanning protein tyrosine kinase activity"/>
    <property type="evidence" value="ECO:0007669"/>
    <property type="project" value="UniProtKB-EC"/>
</dbReference>
<comment type="function">
    <text evidence="12">Involved in the regulation of capsular polysaccharide biosynthesis. Autophosphorylation of CpsD attenuates its activity and reduces the level of encapsulation. May be part of a complex that directs the coordinated polymerization and export to the cell surface of the capsular polysaccharide.</text>
</comment>
<dbReference type="PANTHER" id="PTHR32309">
    <property type="entry name" value="TYROSINE-PROTEIN KINASE"/>
    <property type="match status" value="1"/>
</dbReference>
<keyword evidence="9" id="KW-0972">Capsule biogenesis/degradation</keyword>
<evidence type="ECO:0000256" key="4">
    <source>
        <dbReference type="ARBA" id="ARBA00019200"/>
    </source>
</evidence>
<dbReference type="Gene3D" id="3.40.50.300">
    <property type="entry name" value="P-loop containing nucleotide triphosphate hydrolases"/>
    <property type="match status" value="1"/>
</dbReference>
<evidence type="ECO:0000256" key="13">
    <source>
        <dbReference type="ARBA" id="ARBA00051245"/>
    </source>
</evidence>
<proteinExistence type="inferred from homology"/>
<dbReference type="CDD" id="cd05387">
    <property type="entry name" value="BY-kinase"/>
    <property type="match status" value="1"/>
</dbReference>
<dbReference type="SUPFAM" id="SSF52540">
    <property type="entry name" value="P-loop containing nucleoside triphosphate hydrolases"/>
    <property type="match status" value="1"/>
</dbReference>
<organism evidence="15 16">
    <name type="scientific">Carnobacterium maltaromaticum</name>
    <name type="common">Carnobacterium piscicola</name>
    <dbReference type="NCBI Taxonomy" id="2751"/>
    <lineage>
        <taxon>Bacteria</taxon>
        <taxon>Bacillati</taxon>
        <taxon>Bacillota</taxon>
        <taxon>Bacilli</taxon>
        <taxon>Lactobacillales</taxon>
        <taxon>Carnobacteriaceae</taxon>
        <taxon>Carnobacterium</taxon>
    </lineage>
</organism>
<name>A0AAW9JWT4_CARML</name>
<sequence>MTVLNDRRQLITQTNPNSIISEQFKTIRTGIDFAGVDEKIKTLLITSPEVETGKSTISANLAIVFAQKGLRTLLIDGDMRKPTVHKTFDKNMNIGLSNSLTEDIDIVNCCQRTTIRNLFILTCGVIPPNPNELLGSRRMKVALDRLKKNFDRIIIDTPPVMVVSDALVLAPNTDGVILVIRDNETLKDRAKQALEQIKITKTPVIGAILNGVSEKENSPYYHVYK</sequence>
<keyword evidence="10" id="KW-0829">Tyrosine-protein kinase</keyword>
<dbReference type="GO" id="GO:0005886">
    <property type="term" value="C:plasma membrane"/>
    <property type="evidence" value="ECO:0007669"/>
    <property type="project" value="UniProtKB-ARBA"/>
</dbReference>
<protein>
    <recommendedName>
        <fullName evidence="4">Tyrosine-protein kinase CpsD</fullName>
        <ecNumber evidence="3">2.7.10.2</ecNumber>
    </recommendedName>
</protein>
<accession>A0AAW9JWT4</accession>
<dbReference type="InterPro" id="IPR050445">
    <property type="entry name" value="Bact_polysacc_biosynth/exp"/>
</dbReference>
<evidence type="ECO:0000256" key="7">
    <source>
        <dbReference type="ARBA" id="ARBA00022777"/>
    </source>
</evidence>
<evidence type="ECO:0000256" key="9">
    <source>
        <dbReference type="ARBA" id="ARBA00022903"/>
    </source>
</evidence>
<keyword evidence="7 15" id="KW-0418">Kinase</keyword>
<dbReference type="Proteomes" id="UP001290462">
    <property type="component" value="Unassembled WGS sequence"/>
</dbReference>
<dbReference type="InterPro" id="IPR027417">
    <property type="entry name" value="P-loop_NTPase"/>
</dbReference>
<evidence type="ECO:0000256" key="12">
    <source>
        <dbReference type="ARBA" id="ARBA00024964"/>
    </source>
</evidence>
<evidence type="ECO:0000256" key="6">
    <source>
        <dbReference type="ARBA" id="ARBA00022741"/>
    </source>
</evidence>
<evidence type="ECO:0000256" key="8">
    <source>
        <dbReference type="ARBA" id="ARBA00022840"/>
    </source>
</evidence>
<evidence type="ECO:0000313" key="15">
    <source>
        <dbReference type="EMBL" id="MDZ5759759.1"/>
    </source>
</evidence>
<dbReference type="AlphaFoldDB" id="A0AAW9JWT4"/>
<dbReference type="EMBL" id="JAVBVO010000004">
    <property type="protein sequence ID" value="MDZ5759759.1"/>
    <property type="molecule type" value="Genomic_DNA"/>
</dbReference>
<evidence type="ECO:0000256" key="3">
    <source>
        <dbReference type="ARBA" id="ARBA00011903"/>
    </source>
</evidence>
<dbReference type="NCBIfam" id="TIGR01007">
    <property type="entry name" value="eps_fam"/>
    <property type="match status" value="1"/>
</dbReference>
<comment type="pathway">
    <text evidence="1">Capsule biogenesis; capsule polysaccharide biosynthesis.</text>
</comment>
<keyword evidence="5 15" id="KW-0808">Transferase</keyword>
<evidence type="ECO:0000259" key="14">
    <source>
        <dbReference type="Pfam" id="PF13614"/>
    </source>
</evidence>
<dbReference type="GO" id="GO:0042802">
    <property type="term" value="F:identical protein binding"/>
    <property type="evidence" value="ECO:0007669"/>
    <property type="project" value="UniProtKB-ARBA"/>
</dbReference>
<keyword evidence="11" id="KW-0270">Exopolysaccharide synthesis</keyword>
<dbReference type="EC" id="2.7.10.2" evidence="3"/>
<dbReference type="GO" id="GO:0005524">
    <property type="term" value="F:ATP binding"/>
    <property type="evidence" value="ECO:0007669"/>
    <property type="project" value="UniProtKB-KW"/>
</dbReference>